<reference evidence="12 13" key="1">
    <citation type="journal article" date="2012" name="PLoS Pathog.">
        <title>Diverse lifestyles and strategies of plant pathogenesis encoded in the genomes of eighteen Dothideomycetes fungi.</title>
        <authorList>
            <person name="Ohm R.A."/>
            <person name="Feau N."/>
            <person name="Henrissat B."/>
            <person name="Schoch C.L."/>
            <person name="Horwitz B.A."/>
            <person name="Barry K.W."/>
            <person name="Condon B.J."/>
            <person name="Copeland A.C."/>
            <person name="Dhillon B."/>
            <person name="Glaser F."/>
            <person name="Hesse C.N."/>
            <person name="Kosti I."/>
            <person name="LaButti K."/>
            <person name="Lindquist E.A."/>
            <person name="Lucas S."/>
            <person name="Salamov A.A."/>
            <person name="Bradshaw R.E."/>
            <person name="Ciuffetti L."/>
            <person name="Hamelin R.C."/>
            <person name="Kema G.H.J."/>
            <person name="Lawrence C."/>
            <person name="Scott J.A."/>
            <person name="Spatafora J.W."/>
            <person name="Turgeon B.G."/>
            <person name="de Wit P.J.G.M."/>
            <person name="Zhong S."/>
            <person name="Goodwin S.B."/>
            <person name="Grigoriev I.V."/>
        </authorList>
    </citation>
    <scope>NUCLEOTIDE SEQUENCE [LARGE SCALE GENOMIC DNA]</scope>
    <source>
        <strain evidence="12 13">SO2202</strain>
    </source>
</reference>
<name>N1QGS5_SPHMS</name>
<feature type="compositionally biased region" description="Polar residues" evidence="11">
    <location>
        <begin position="394"/>
        <end position="409"/>
    </location>
</feature>
<dbReference type="OMA" id="ACRDWHA"/>
<dbReference type="InterPro" id="IPR037218">
    <property type="entry name" value="PTPA_sf"/>
</dbReference>
<dbReference type="GO" id="GO:0005634">
    <property type="term" value="C:nucleus"/>
    <property type="evidence" value="ECO:0007669"/>
    <property type="project" value="UniProtKB-SubCell"/>
</dbReference>
<evidence type="ECO:0000256" key="4">
    <source>
        <dbReference type="ARBA" id="ARBA00011019"/>
    </source>
</evidence>
<comment type="catalytic activity">
    <reaction evidence="1 10">
        <text>[protein]-peptidylproline (omega=180) = [protein]-peptidylproline (omega=0)</text>
        <dbReference type="Rhea" id="RHEA:16237"/>
        <dbReference type="Rhea" id="RHEA-COMP:10747"/>
        <dbReference type="Rhea" id="RHEA-COMP:10748"/>
        <dbReference type="ChEBI" id="CHEBI:83833"/>
        <dbReference type="ChEBI" id="CHEBI:83834"/>
        <dbReference type="EC" id="5.2.1.8"/>
    </reaction>
</comment>
<dbReference type="GO" id="GO:0000785">
    <property type="term" value="C:chromatin"/>
    <property type="evidence" value="ECO:0007669"/>
    <property type="project" value="EnsemblFungi"/>
</dbReference>
<dbReference type="GO" id="GO:0000159">
    <property type="term" value="C:protein phosphatase type 2A complex"/>
    <property type="evidence" value="ECO:0007669"/>
    <property type="project" value="EnsemblFungi"/>
</dbReference>
<comment type="similarity">
    <text evidence="4 10">Belongs to the PTPA-type PPIase family.</text>
</comment>
<dbReference type="STRING" id="692275.N1QGS5"/>
<evidence type="ECO:0000256" key="11">
    <source>
        <dbReference type="SAM" id="MobiDB-lite"/>
    </source>
</evidence>
<evidence type="ECO:0000256" key="10">
    <source>
        <dbReference type="RuleBase" id="RU361210"/>
    </source>
</evidence>
<feature type="region of interest" description="Disordered" evidence="11">
    <location>
        <begin position="360"/>
        <end position="418"/>
    </location>
</feature>
<gene>
    <name evidence="12" type="ORF">SEPMUDRAFT_137206</name>
</gene>
<feature type="region of interest" description="Disordered" evidence="11">
    <location>
        <begin position="435"/>
        <end position="481"/>
    </location>
</feature>
<dbReference type="GO" id="GO:0006357">
    <property type="term" value="P:regulation of transcription by RNA polymerase II"/>
    <property type="evidence" value="ECO:0007669"/>
    <property type="project" value="EnsemblFungi"/>
</dbReference>
<dbReference type="PANTHER" id="PTHR10012">
    <property type="entry name" value="SERINE/THREONINE-PROTEIN PHOSPHATASE 2A REGULATORY SUBUNIT B"/>
    <property type="match status" value="1"/>
</dbReference>
<keyword evidence="7 10" id="KW-0413">Isomerase</keyword>
<dbReference type="InterPro" id="IPR043170">
    <property type="entry name" value="PTPA_C_lid"/>
</dbReference>
<dbReference type="FunFam" id="1.20.120.1150:FF:000003">
    <property type="entry name" value="Serine/threonine-protein phosphatase 2A activator"/>
    <property type="match status" value="1"/>
</dbReference>
<evidence type="ECO:0000256" key="1">
    <source>
        <dbReference type="ARBA" id="ARBA00000971"/>
    </source>
</evidence>
<accession>N1QGS5</accession>
<sequence length="481" mass="52396">MNEKKHPELERIADPAAYEYQLPSKRINDGDDLTFFFASTAYRDLLSWLLQLTRAMFPEQTDEGKVLSCTLDKPPHYSKQVLALQSLLHDLLGLIDQAPPDTGARRFGNISFRKWFQLAEQKAPILLQSYLGTFLPTLSGTKPEHTSLLDELKVYLLGSFGSSQRLDYGTGHELSFLAFLACLWKVNVFDAGEEQAIVIGIVQPYLALMRKLILTYTLEPAGSHGVWGLDDHSFVPYIFGSAQLGPPIKCSDVASPLPTEGSLPEAPSPASVANKAVVADYRDINMYFSAIQFIYDVKTGPFWEHSPVLYDISGIKDGWGKINKGMLKMYAAEVLGKFPVVQHFPFGSLFSWQRDPRAAETTATFHAQQQPPQSKDVPPVASIPSGTAAPWSHIGNTTLPQMQASTGMPSTRAPHMSTTAPRMAAPRMMAVASARMGASNSSSDTSASTAAPWASNGQPGISGVRAMPSTAAPWAKKDSGS</sequence>
<dbReference type="Pfam" id="PF03095">
    <property type="entry name" value="PTPA"/>
    <property type="match status" value="1"/>
</dbReference>
<keyword evidence="8" id="KW-0539">Nucleus</keyword>
<evidence type="ECO:0000313" key="12">
    <source>
        <dbReference type="EMBL" id="EMF16426.1"/>
    </source>
</evidence>
<dbReference type="OrthoDB" id="16120at2759"/>
<evidence type="ECO:0000256" key="9">
    <source>
        <dbReference type="ARBA" id="ARBA00025287"/>
    </source>
</evidence>
<dbReference type="HOGENOM" id="CLU_030733_2_0_1"/>
<comment type="subcellular location">
    <subcellularLocation>
        <location evidence="3 10">Cytoplasm</location>
    </subcellularLocation>
    <subcellularLocation>
        <location evidence="2">Nucleus</location>
    </subcellularLocation>
</comment>
<protein>
    <recommendedName>
        <fullName evidence="10">Serine/threonine-protein phosphatase 2A activator</fullName>
        <ecNumber evidence="10">5.2.1.8</ecNumber>
    </recommendedName>
    <alternativeName>
        <fullName evidence="10">Phosphotyrosyl phosphatase activator</fullName>
    </alternativeName>
</protein>
<dbReference type="Proteomes" id="UP000016931">
    <property type="component" value="Unassembled WGS sequence"/>
</dbReference>
<dbReference type="SUPFAM" id="SSF140984">
    <property type="entry name" value="PTPA-like"/>
    <property type="match status" value="1"/>
</dbReference>
<dbReference type="Gene3D" id="1.20.120.1150">
    <property type="match status" value="1"/>
</dbReference>
<evidence type="ECO:0000313" key="13">
    <source>
        <dbReference type="Proteomes" id="UP000016931"/>
    </source>
</evidence>
<dbReference type="eggNOG" id="KOG2867">
    <property type="taxonomic scope" value="Eukaryota"/>
</dbReference>
<dbReference type="EMBL" id="KB456260">
    <property type="protein sequence ID" value="EMF16426.1"/>
    <property type="molecule type" value="Genomic_DNA"/>
</dbReference>
<comment type="function">
    <text evidence="9">PPIases accelerate the folding of proteins. It catalyzes the cis-trans isomerization of proline imidic peptide bonds in oligopeptides. Acts as a regulatory subunit for PP2A-like phosphatases modulating their activity or substrate specificity, probably by inducing a conformational change in the catalytic subunit, a direct target of the PPIase. Can reactivate inactive phosphatase PP2A-phosphatase methylesterase complexes (PP2Ai) in presence of ATP and Mg(2+) by dissociating the inactive form from the complex.</text>
</comment>
<organism evidence="12 13">
    <name type="scientific">Sphaerulina musiva (strain SO2202)</name>
    <name type="common">Poplar stem canker fungus</name>
    <name type="synonym">Septoria musiva</name>
    <dbReference type="NCBI Taxonomy" id="692275"/>
    <lineage>
        <taxon>Eukaryota</taxon>
        <taxon>Fungi</taxon>
        <taxon>Dikarya</taxon>
        <taxon>Ascomycota</taxon>
        <taxon>Pezizomycotina</taxon>
        <taxon>Dothideomycetes</taxon>
        <taxon>Dothideomycetidae</taxon>
        <taxon>Mycosphaerellales</taxon>
        <taxon>Mycosphaerellaceae</taxon>
        <taxon>Sphaerulina</taxon>
    </lineage>
</organism>
<dbReference type="GO" id="GO:0006914">
    <property type="term" value="P:autophagy"/>
    <property type="evidence" value="ECO:0007669"/>
    <property type="project" value="EnsemblFungi"/>
</dbReference>
<evidence type="ECO:0000256" key="7">
    <source>
        <dbReference type="ARBA" id="ARBA00023235"/>
    </source>
</evidence>
<dbReference type="CDD" id="cd04087">
    <property type="entry name" value="PTPA"/>
    <property type="match status" value="1"/>
</dbReference>
<dbReference type="GO" id="GO:0008160">
    <property type="term" value="F:protein tyrosine phosphatase activator activity"/>
    <property type="evidence" value="ECO:0007669"/>
    <property type="project" value="TreeGrafter"/>
</dbReference>
<evidence type="ECO:0000256" key="3">
    <source>
        <dbReference type="ARBA" id="ARBA00004496"/>
    </source>
</evidence>
<feature type="compositionally biased region" description="Polar residues" evidence="11">
    <location>
        <begin position="361"/>
        <end position="373"/>
    </location>
</feature>
<dbReference type="GeneID" id="27899968"/>
<dbReference type="EC" id="5.2.1.8" evidence="10"/>
<dbReference type="GO" id="GO:0003755">
    <property type="term" value="F:peptidyl-prolyl cis-trans isomerase activity"/>
    <property type="evidence" value="ECO:0007669"/>
    <property type="project" value="UniProtKB-KW"/>
</dbReference>
<proteinExistence type="inferred from homology"/>
<dbReference type="RefSeq" id="XP_016764547.1">
    <property type="nucleotide sequence ID" value="XM_016902831.1"/>
</dbReference>
<evidence type="ECO:0000256" key="6">
    <source>
        <dbReference type="ARBA" id="ARBA00023110"/>
    </source>
</evidence>
<keyword evidence="5 10" id="KW-0963">Cytoplasm</keyword>
<keyword evidence="6 10" id="KW-0697">Rotamase</keyword>
<dbReference type="GO" id="GO:0005737">
    <property type="term" value="C:cytoplasm"/>
    <property type="evidence" value="ECO:0007669"/>
    <property type="project" value="UniProtKB-SubCell"/>
</dbReference>
<dbReference type="GO" id="GO:0007052">
    <property type="term" value="P:mitotic spindle organization"/>
    <property type="evidence" value="ECO:0007669"/>
    <property type="project" value="EnsemblFungi"/>
</dbReference>
<feature type="compositionally biased region" description="Low complexity" evidence="11">
    <location>
        <begin position="435"/>
        <end position="456"/>
    </location>
</feature>
<dbReference type="AlphaFoldDB" id="N1QGS5"/>
<evidence type="ECO:0000256" key="2">
    <source>
        <dbReference type="ARBA" id="ARBA00004123"/>
    </source>
</evidence>
<dbReference type="InterPro" id="IPR004327">
    <property type="entry name" value="Phstyr_phstse_ac"/>
</dbReference>
<keyword evidence="13" id="KW-1185">Reference proteome</keyword>
<evidence type="ECO:0000256" key="8">
    <source>
        <dbReference type="ARBA" id="ARBA00023242"/>
    </source>
</evidence>
<dbReference type="GO" id="GO:0000082">
    <property type="term" value="P:G1/S transition of mitotic cell cycle"/>
    <property type="evidence" value="ECO:0007669"/>
    <property type="project" value="EnsemblFungi"/>
</dbReference>
<evidence type="ECO:0000256" key="5">
    <source>
        <dbReference type="ARBA" id="ARBA00022490"/>
    </source>
</evidence>
<dbReference type="PANTHER" id="PTHR10012:SF3">
    <property type="entry name" value="SERINE_THREONINE-PROTEIN PHOSPHATASE 2A ACTIVATOR 1"/>
    <property type="match status" value="1"/>
</dbReference>
<dbReference type="GO" id="GO:0006281">
    <property type="term" value="P:DNA repair"/>
    <property type="evidence" value="ECO:0007669"/>
    <property type="project" value="EnsemblFungi"/>
</dbReference>